<keyword evidence="5" id="KW-0548">Nucleotidyltransferase</keyword>
<evidence type="ECO:0000256" key="3">
    <source>
        <dbReference type="ARBA" id="ARBA00012457"/>
    </source>
</evidence>
<name>A0ABM1EZN9_PRICU</name>
<dbReference type="InterPro" id="IPR029044">
    <property type="entry name" value="Nucleotide-diphossugar_trans"/>
</dbReference>
<comment type="catalytic activity">
    <reaction evidence="6">
        <text>N-acetyl-alpha-D-glucosamine 1-phosphate + UTP + H(+) = UDP-N-acetyl-alpha-D-glucosamine + diphosphate</text>
        <dbReference type="Rhea" id="RHEA:13509"/>
        <dbReference type="ChEBI" id="CHEBI:15378"/>
        <dbReference type="ChEBI" id="CHEBI:33019"/>
        <dbReference type="ChEBI" id="CHEBI:46398"/>
        <dbReference type="ChEBI" id="CHEBI:57705"/>
        <dbReference type="ChEBI" id="CHEBI:57776"/>
        <dbReference type="EC" id="2.7.7.23"/>
    </reaction>
</comment>
<dbReference type="PANTHER" id="PTHR11952">
    <property type="entry name" value="UDP- GLUCOSE PYROPHOSPHORYLASE"/>
    <property type="match status" value="1"/>
</dbReference>
<evidence type="ECO:0000256" key="1">
    <source>
        <dbReference type="ARBA" id="ARBA00005208"/>
    </source>
</evidence>
<dbReference type="Pfam" id="PF01704">
    <property type="entry name" value="UDPGP"/>
    <property type="match status" value="1"/>
</dbReference>
<evidence type="ECO:0000256" key="4">
    <source>
        <dbReference type="ARBA" id="ARBA00022679"/>
    </source>
</evidence>
<dbReference type="Proteomes" id="UP000695022">
    <property type="component" value="Unplaced"/>
</dbReference>
<dbReference type="Gene3D" id="2.10.10.100">
    <property type="match status" value="1"/>
</dbReference>
<dbReference type="EC" id="2.7.7.23" evidence="3"/>
<dbReference type="GeneID" id="106817506"/>
<comment type="similarity">
    <text evidence="2">Belongs to the UDPGP type 1 family.</text>
</comment>
<keyword evidence="7" id="KW-1185">Reference proteome</keyword>
<dbReference type="RefSeq" id="XP_014677660.1">
    <property type="nucleotide sequence ID" value="XM_014822174.1"/>
</dbReference>
<dbReference type="Gene3D" id="3.90.550.10">
    <property type="entry name" value="Spore Coat Polysaccharide Biosynthesis Protein SpsA, Chain A"/>
    <property type="match status" value="1"/>
</dbReference>
<gene>
    <name evidence="8" type="primary">LOC106817506</name>
</gene>
<dbReference type="InterPro" id="IPR002618">
    <property type="entry name" value="UDPGP_fam"/>
</dbReference>
<organism evidence="7 8">
    <name type="scientific">Priapulus caudatus</name>
    <name type="common">Priapulid worm</name>
    <dbReference type="NCBI Taxonomy" id="37621"/>
    <lineage>
        <taxon>Eukaryota</taxon>
        <taxon>Metazoa</taxon>
        <taxon>Ecdysozoa</taxon>
        <taxon>Scalidophora</taxon>
        <taxon>Priapulida</taxon>
        <taxon>Priapulimorpha</taxon>
        <taxon>Priapulimorphida</taxon>
        <taxon>Priapulidae</taxon>
        <taxon>Priapulus</taxon>
    </lineage>
</organism>
<proteinExistence type="inferred from homology"/>
<dbReference type="PANTHER" id="PTHR11952:SF2">
    <property type="entry name" value="LD24639P"/>
    <property type="match status" value="1"/>
</dbReference>
<evidence type="ECO:0000313" key="7">
    <source>
        <dbReference type="Proteomes" id="UP000695022"/>
    </source>
</evidence>
<reference evidence="8" key="1">
    <citation type="submission" date="2025-08" db="UniProtKB">
        <authorList>
            <consortium name="RefSeq"/>
        </authorList>
    </citation>
    <scope>IDENTIFICATION</scope>
</reference>
<dbReference type="SUPFAM" id="SSF53448">
    <property type="entry name" value="Nucleotide-diphospho-sugar transferases"/>
    <property type="match status" value="1"/>
</dbReference>
<comment type="pathway">
    <text evidence="1">Nucleotide-sugar biosynthesis; UDP-N-acetyl-alpha-D-glucosamine biosynthesis; UDP-N-acetyl-alpha-D-glucosamine from N-acetyl-alpha-D-glucosamine 1-phosphate: step 1/1.</text>
</comment>
<protein>
    <recommendedName>
        <fullName evidence="3">UDP-N-acetylglucosamine diphosphorylase</fullName>
        <ecNumber evidence="3">2.7.7.23</ecNumber>
    </recommendedName>
</protein>
<evidence type="ECO:0000256" key="2">
    <source>
        <dbReference type="ARBA" id="ARBA00010401"/>
    </source>
</evidence>
<accession>A0ABM1EZN9</accession>
<dbReference type="CDD" id="cd04193">
    <property type="entry name" value="UDPGlcNAc_PPase"/>
    <property type="match status" value="1"/>
</dbReference>
<sequence length="507" mass="56170">MDVDSLRKSLAQNGQEHLLKHWDQLTDSDKKSLYSDLSSINYKEVNEFFHAATESLDDVSEKLDVCMSPIPDDVFGSVRTSTPSEIEEYETQGMKQISEGRVAVVLLAGGQGTRLGVSYPKGMYDVGLPSGKSLYQIQAERIVKLQQLASEKHGKPGNIPWYIMTSKPTKEPTKAFFEKNKYFGLDEKNVTFFQQCTLPCFTFDGKIVLESPCKIAQAPDGNGGLYRALRVGGVLEDMQQRRVKFVHVYCVDNILVKMADPVFMGFCISKEAECGNKVVEKVMPTEPVGVVCLVNGVYQVVEYSEITSQTAEKRTADGRLLFSSGNIANHFFTMDFLKAVVNEKESMLKHHVAKKKIPYCDGDGQTVKPTTPNGIKMEKFVFDVFQFANHFAVWEALRNDEFSPLKNADSASKDTPTTARQDLFSLNHRRIEASGGKLVKEDGTPIPAAVCDGKSVILEPPTCEISPLVSYAGEGLKEKVAGKQFVPPFLLAVDGETSFTSNLKQFA</sequence>
<evidence type="ECO:0000313" key="8">
    <source>
        <dbReference type="RefSeq" id="XP_014677660.1"/>
    </source>
</evidence>
<evidence type="ECO:0000256" key="6">
    <source>
        <dbReference type="ARBA" id="ARBA00048493"/>
    </source>
</evidence>
<dbReference type="InterPro" id="IPR039741">
    <property type="entry name" value="UDP-sugar_pyrophosphorylase"/>
</dbReference>
<keyword evidence="4" id="KW-0808">Transferase</keyword>
<evidence type="ECO:0000256" key="5">
    <source>
        <dbReference type="ARBA" id="ARBA00022695"/>
    </source>
</evidence>